<dbReference type="Gene3D" id="3.60.10.10">
    <property type="entry name" value="Endonuclease/exonuclease/phosphatase"/>
    <property type="match status" value="1"/>
</dbReference>
<dbReference type="OrthoDB" id="10072198at2759"/>
<dbReference type="EMBL" id="KB295609">
    <property type="protein sequence ID" value="ELU12963.1"/>
    <property type="molecule type" value="Genomic_DNA"/>
</dbReference>
<dbReference type="Proteomes" id="UP000014760">
    <property type="component" value="Unassembled WGS sequence"/>
</dbReference>
<keyword evidence="4" id="KW-1185">Reference proteome</keyword>
<protein>
    <recommendedName>
        <fullName evidence="1">Endonuclease/exonuclease/phosphatase domain-containing protein</fullName>
    </recommendedName>
</protein>
<dbReference type="HOGENOM" id="CLU_755609_0_0_1"/>
<dbReference type="InterPro" id="IPR005135">
    <property type="entry name" value="Endo/exonuclease/phosphatase"/>
</dbReference>
<dbReference type="STRING" id="283909.R7V284"/>
<evidence type="ECO:0000259" key="1">
    <source>
        <dbReference type="Pfam" id="PF03372"/>
    </source>
</evidence>
<dbReference type="AlphaFoldDB" id="R7V284"/>
<evidence type="ECO:0000313" key="3">
    <source>
        <dbReference type="EnsemblMetazoa" id="CapteP201174"/>
    </source>
</evidence>
<name>R7V284_CAPTE</name>
<dbReference type="EMBL" id="AMQN01019331">
    <property type="status" value="NOT_ANNOTATED_CDS"/>
    <property type="molecule type" value="Genomic_DNA"/>
</dbReference>
<dbReference type="Pfam" id="PF03372">
    <property type="entry name" value="Exo_endo_phos"/>
    <property type="match status" value="1"/>
</dbReference>
<reference evidence="4" key="1">
    <citation type="submission" date="2012-12" db="EMBL/GenBank/DDBJ databases">
        <authorList>
            <person name="Hellsten U."/>
            <person name="Grimwood J."/>
            <person name="Chapman J.A."/>
            <person name="Shapiro H."/>
            <person name="Aerts A."/>
            <person name="Otillar R.P."/>
            <person name="Terry A.Y."/>
            <person name="Boore J.L."/>
            <person name="Simakov O."/>
            <person name="Marletaz F."/>
            <person name="Cho S.-J."/>
            <person name="Edsinger-Gonzales E."/>
            <person name="Havlak P."/>
            <person name="Kuo D.-H."/>
            <person name="Larsson T."/>
            <person name="Lv J."/>
            <person name="Arendt D."/>
            <person name="Savage R."/>
            <person name="Osoegawa K."/>
            <person name="de Jong P."/>
            <person name="Lindberg D.R."/>
            <person name="Seaver E.C."/>
            <person name="Weisblat D.A."/>
            <person name="Putnam N.H."/>
            <person name="Grigoriev I.V."/>
            <person name="Rokhsar D.S."/>
        </authorList>
    </citation>
    <scope>NUCLEOTIDE SEQUENCE</scope>
    <source>
        <strain evidence="4">I ESC-2004</strain>
    </source>
</reference>
<dbReference type="EnsemblMetazoa" id="CapteT201174">
    <property type="protein sequence ID" value="CapteP201174"/>
    <property type="gene ID" value="CapteG201174"/>
</dbReference>
<feature type="domain" description="Endonuclease/exonuclease/phosphatase" evidence="1">
    <location>
        <begin position="161"/>
        <end position="363"/>
    </location>
</feature>
<dbReference type="SUPFAM" id="SSF56219">
    <property type="entry name" value="DNase I-like"/>
    <property type="match status" value="1"/>
</dbReference>
<evidence type="ECO:0000313" key="2">
    <source>
        <dbReference type="EMBL" id="ELU12963.1"/>
    </source>
</evidence>
<accession>R7V284</accession>
<feature type="non-terminal residue" evidence="2">
    <location>
        <position position="367"/>
    </location>
</feature>
<proteinExistence type="predicted"/>
<evidence type="ECO:0000313" key="4">
    <source>
        <dbReference type="Proteomes" id="UP000014760"/>
    </source>
</evidence>
<dbReference type="InterPro" id="IPR036691">
    <property type="entry name" value="Endo/exonu/phosph_ase_sf"/>
</dbReference>
<dbReference type="GO" id="GO:0003824">
    <property type="term" value="F:catalytic activity"/>
    <property type="evidence" value="ECO:0007669"/>
    <property type="project" value="InterPro"/>
</dbReference>
<reference evidence="3" key="3">
    <citation type="submission" date="2015-06" db="UniProtKB">
        <authorList>
            <consortium name="EnsemblMetazoa"/>
        </authorList>
    </citation>
    <scope>IDENTIFICATION</scope>
</reference>
<gene>
    <name evidence="2" type="ORF">CAPTEDRAFT_201174</name>
</gene>
<dbReference type="PANTHER" id="PTHR46670:SF3">
    <property type="entry name" value="ENDONUCLEASE_EXONUCLEASE_PHOSPHATASE DOMAIN-CONTAINING PROTEIN"/>
    <property type="match status" value="1"/>
</dbReference>
<sequence length="367" mass="41709">MNIGTLWLSQFDHMTAVACRLGMSWSRAEPCRPTRRYRFQSEQIIFAIIKRTSLLFTKRKRMRGALWLTFLLFQDEKHVLPPFKDLDIPKKTHRGVSAGQFQQRRIQVIVSARNGLRLMSHSLSSVNNNIVVERRLYESDSVVCENSRQDRGTRMCLVNAQSVCNKALQLHDLVLDNDLDLCVITETWLKGDARDNTIVAELTPPGFKLVHRPRQGRGGGVAIIHSEALKVTNSSMPSFRSFEIIESLFDTSPPLRLAAIYRPSPSIRNQSTFELFLSEFGDYLEDIIMKPGRLIITGDFNLHVDNDTNCDAAEFMSCLESSDLLQHVRSSTHHSGHILDLVISRKRDCIDPRVIVSEGVSDHHALN</sequence>
<dbReference type="PANTHER" id="PTHR46670">
    <property type="entry name" value="ENDO/EXONUCLEASE/PHOSPHATASE DOMAIN-CONTAINING PROTEIN"/>
    <property type="match status" value="1"/>
</dbReference>
<organism evidence="2">
    <name type="scientific">Capitella teleta</name>
    <name type="common">Polychaete worm</name>
    <dbReference type="NCBI Taxonomy" id="283909"/>
    <lineage>
        <taxon>Eukaryota</taxon>
        <taxon>Metazoa</taxon>
        <taxon>Spiralia</taxon>
        <taxon>Lophotrochozoa</taxon>
        <taxon>Annelida</taxon>
        <taxon>Polychaeta</taxon>
        <taxon>Sedentaria</taxon>
        <taxon>Scolecida</taxon>
        <taxon>Capitellidae</taxon>
        <taxon>Capitella</taxon>
    </lineage>
</organism>
<reference evidence="2 4" key="2">
    <citation type="journal article" date="2013" name="Nature">
        <title>Insights into bilaterian evolution from three spiralian genomes.</title>
        <authorList>
            <person name="Simakov O."/>
            <person name="Marletaz F."/>
            <person name="Cho S.J."/>
            <person name="Edsinger-Gonzales E."/>
            <person name="Havlak P."/>
            <person name="Hellsten U."/>
            <person name="Kuo D.H."/>
            <person name="Larsson T."/>
            <person name="Lv J."/>
            <person name="Arendt D."/>
            <person name="Savage R."/>
            <person name="Osoegawa K."/>
            <person name="de Jong P."/>
            <person name="Grimwood J."/>
            <person name="Chapman J.A."/>
            <person name="Shapiro H."/>
            <person name="Aerts A."/>
            <person name="Otillar R.P."/>
            <person name="Terry A.Y."/>
            <person name="Boore J.L."/>
            <person name="Grigoriev I.V."/>
            <person name="Lindberg D.R."/>
            <person name="Seaver E.C."/>
            <person name="Weisblat D.A."/>
            <person name="Putnam N.H."/>
            <person name="Rokhsar D.S."/>
        </authorList>
    </citation>
    <scope>NUCLEOTIDE SEQUENCE</scope>
    <source>
        <strain evidence="2 4">I ESC-2004</strain>
    </source>
</reference>